<reference evidence="1 2" key="1">
    <citation type="submission" date="2020-07" db="EMBL/GenBank/DDBJ databases">
        <title>Sequencing the genomes of 1000 actinobacteria strains.</title>
        <authorList>
            <person name="Klenk H.-P."/>
        </authorList>
    </citation>
    <scope>NUCLEOTIDE SEQUENCE [LARGE SCALE GENOMIC DNA]</scope>
    <source>
        <strain evidence="1 2">DSM 26341</strain>
    </source>
</reference>
<dbReference type="Proteomes" id="UP000539111">
    <property type="component" value="Unassembled WGS sequence"/>
</dbReference>
<organism evidence="1 2">
    <name type="scientific">Spelaeicoccus albus</name>
    <dbReference type="NCBI Taxonomy" id="1280376"/>
    <lineage>
        <taxon>Bacteria</taxon>
        <taxon>Bacillati</taxon>
        <taxon>Actinomycetota</taxon>
        <taxon>Actinomycetes</taxon>
        <taxon>Micrococcales</taxon>
        <taxon>Brevibacteriaceae</taxon>
        <taxon>Spelaeicoccus</taxon>
    </lineage>
</organism>
<evidence type="ECO:0000313" key="2">
    <source>
        <dbReference type="Proteomes" id="UP000539111"/>
    </source>
</evidence>
<protein>
    <submittedName>
        <fullName evidence="1">Uncharacterized protein</fullName>
    </submittedName>
</protein>
<dbReference type="AlphaFoldDB" id="A0A7Z0A9P6"/>
<name>A0A7Z0A9P6_9MICO</name>
<comment type="caution">
    <text evidence="1">The sequence shown here is derived from an EMBL/GenBank/DDBJ whole genome shotgun (WGS) entry which is preliminary data.</text>
</comment>
<gene>
    <name evidence="1" type="ORF">BJY26_001285</name>
</gene>
<accession>A0A7Z0A9P6</accession>
<dbReference type="EMBL" id="JACBZP010000001">
    <property type="protein sequence ID" value="NYI66979.1"/>
    <property type="molecule type" value="Genomic_DNA"/>
</dbReference>
<proteinExistence type="predicted"/>
<keyword evidence="2" id="KW-1185">Reference proteome</keyword>
<sequence length="51" mass="5656">MSSYGRASARVLSGDWAVTVKVLARPKFRVMTCMAIKLRILPSSNDAKERS</sequence>
<evidence type="ECO:0000313" key="1">
    <source>
        <dbReference type="EMBL" id="NYI66979.1"/>
    </source>
</evidence>